<evidence type="ECO:0000256" key="1">
    <source>
        <dbReference type="SAM" id="SignalP"/>
    </source>
</evidence>
<organism evidence="2 3">
    <name type="scientific">Paraferrimonas haliotis</name>
    <dbReference type="NCBI Taxonomy" id="2013866"/>
    <lineage>
        <taxon>Bacteria</taxon>
        <taxon>Pseudomonadati</taxon>
        <taxon>Pseudomonadota</taxon>
        <taxon>Gammaproteobacteria</taxon>
        <taxon>Alteromonadales</taxon>
        <taxon>Ferrimonadaceae</taxon>
        <taxon>Paraferrimonas</taxon>
    </lineage>
</organism>
<protein>
    <recommendedName>
        <fullName evidence="4">Outer membrane protein beta-barrel domain-containing protein</fullName>
    </recommendedName>
</protein>
<reference evidence="2 3" key="1">
    <citation type="journal article" date="2014" name="Int. J. Syst. Evol. Microbiol.">
        <title>Complete genome sequence of Corynebacterium casei LMG S-19264T (=DSM 44701T), isolated from a smear-ripened cheese.</title>
        <authorList>
            <consortium name="US DOE Joint Genome Institute (JGI-PGF)"/>
            <person name="Walter F."/>
            <person name="Albersmeier A."/>
            <person name="Kalinowski J."/>
            <person name="Ruckert C."/>
        </authorList>
    </citation>
    <scope>NUCLEOTIDE SEQUENCE [LARGE SCALE GENOMIC DNA]</scope>
    <source>
        <strain evidence="2 3">NBRC 112785</strain>
    </source>
</reference>
<comment type="caution">
    <text evidence="2">The sequence shown here is derived from an EMBL/GenBank/DDBJ whole genome shotgun (WGS) entry which is preliminary data.</text>
</comment>
<dbReference type="InterPro" id="IPR010239">
    <property type="entry name" value="CHP02001"/>
</dbReference>
<dbReference type="EMBL" id="BSPO01000001">
    <property type="protein sequence ID" value="GLS82179.1"/>
    <property type="molecule type" value="Genomic_DNA"/>
</dbReference>
<keyword evidence="3" id="KW-1185">Reference proteome</keyword>
<dbReference type="Pfam" id="PF09694">
    <property type="entry name" value="Gcw_chp"/>
    <property type="match status" value="1"/>
</dbReference>
<dbReference type="AlphaFoldDB" id="A0AA37TS71"/>
<feature type="signal peptide" evidence="1">
    <location>
        <begin position="1"/>
        <end position="23"/>
    </location>
</feature>
<evidence type="ECO:0000313" key="3">
    <source>
        <dbReference type="Proteomes" id="UP001157439"/>
    </source>
</evidence>
<dbReference type="NCBIfam" id="TIGR02001">
    <property type="entry name" value="gcw_chp"/>
    <property type="match status" value="1"/>
</dbReference>
<dbReference type="RefSeq" id="WP_095497736.1">
    <property type="nucleotide sequence ID" value="NZ_BSPO01000001.1"/>
</dbReference>
<feature type="chain" id="PRO_5041401607" description="Outer membrane protein beta-barrel domain-containing protein" evidence="1">
    <location>
        <begin position="24"/>
        <end position="214"/>
    </location>
</feature>
<dbReference type="Proteomes" id="UP001157439">
    <property type="component" value="Unassembled WGS sequence"/>
</dbReference>
<dbReference type="SUPFAM" id="SSF56935">
    <property type="entry name" value="Porins"/>
    <property type="match status" value="1"/>
</dbReference>
<accession>A0AA37TS71</accession>
<sequence>MMKRTISASLLALSLGYTAPTLAQESPHSFSGNAALVSNYLFRGVTLSDDKPALQVGGDYEHASGFYAGVWGSSYDNGGDTEVEVDWWGGYSFAINDDISLDFSATRYYYYDVGGHTTEYKAAADLYGANVAAHYDVTLKSWYFEANYDFALAEALTLTPHAGIVRPDEDDADSAYDLGVTLDYGFNDYLGVFAGVVYHEEEKEAYVVGVTASF</sequence>
<gene>
    <name evidence="2" type="ORF">GCM10007894_01560</name>
</gene>
<evidence type="ECO:0000313" key="2">
    <source>
        <dbReference type="EMBL" id="GLS82179.1"/>
    </source>
</evidence>
<name>A0AA37TS71_9GAMM</name>
<proteinExistence type="predicted"/>
<keyword evidence="1" id="KW-0732">Signal</keyword>
<evidence type="ECO:0008006" key="4">
    <source>
        <dbReference type="Google" id="ProtNLM"/>
    </source>
</evidence>